<evidence type="ECO:0000313" key="9">
    <source>
        <dbReference type="Proteomes" id="UP000177998"/>
    </source>
</evidence>
<evidence type="ECO:0000256" key="4">
    <source>
        <dbReference type="ARBA" id="ARBA00022984"/>
    </source>
</evidence>
<evidence type="ECO:0000256" key="2">
    <source>
        <dbReference type="ARBA" id="ARBA00022679"/>
    </source>
</evidence>
<keyword evidence="2" id="KW-0808">Transferase</keyword>
<name>A0A1F6FV48_9BACT</name>
<feature type="active site" description="Nucleophile" evidence="6">
    <location>
        <position position="86"/>
    </location>
</feature>
<dbReference type="InterPro" id="IPR050979">
    <property type="entry name" value="LD-transpeptidase"/>
</dbReference>
<organism evidence="8 9">
    <name type="scientific">Candidatus Kuenenbacteria bacterium RIFCSPLOWO2_02_FULL_42_16</name>
    <dbReference type="NCBI Taxonomy" id="1798564"/>
    <lineage>
        <taxon>Bacteria</taxon>
        <taxon>Candidatus Kueneniibacteriota</taxon>
    </lineage>
</organism>
<dbReference type="GO" id="GO:0016740">
    <property type="term" value="F:transferase activity"/>
    <property type="evidence" value="ECO:0007669"/>
    <property type="project" value="UniProtKB-KW"/>
</dbReference>
<dbReference type="GO" id="GO:0018104">
    <property type="term" value="P:peptidoglycan-protein cross-linking"/>
    <property type="evidence" value="ECO:0007669"/>
    <property type="project" value="TreeGrafter"/>
</dbReference>
<dbReference type="Pfam" id="PF03734">
    <property type="entry name" value="YkuD"/>
    <property type="match status" value="1"/>
</dbReference>
<dbReference type="Gene3D" id="2.40.440.10">
    <property type="entry name" value="L,D-transpeptidase catalytic domain-like"/>
    <property type="match status" value="1"/>
</dbReference>
<dbReference type="STRING" id="1798564.A3H55_03755"/>
<evidence type="ECO:0000256" key="6">
    <source>
        <dbReference type="PROSITE-ProRule" id="PRU01373"/>
    </source>
</evidence>
<evidence type="ECO:0000259" key="7">
    <source>
        <dbReference type="PROSITE" id="PS52029"/>
    </source>
</evidence>
<dbReference type="UniPathway" id="UPA00219"/>
<dbReference type="PROSITE" id="PS52029">
    <property type="entry name" value="LD_TPASE"/>
    <property type="match status" value="1"/>
</dbReference>
<evidence type="ECO:0000313" key="8">
    <source>
        <dbReference type="EMBL" id="OGG89717.1"/>
    </source>
</evidence>
<dbReference type="GO" id="GO:0008360">
    <property type="term" value="P:regulation of cell shape"/>
    <property type="evidence" value="ECO:0007669"/>
    <property type="project" value="UniProtKB-UniRule"/>
</dbReference>
<keyword evidence="4 6" id="KW-0573">Peptidoglycan synthesis</keyword>
<comment type="pathway">
    <text evidence="1 6">Cell wall biogenesis; peptidoglycan biosynthesis.</text>
</comment>
<dbReference type="SUPFAM" id="SSF141523">
    <property type="entry name" value="L,D-transpeptidase catalytic domain-like"/>
    <property type="match status" value="1"/>
</dbReference>
<evidence type="ECO:0000256" key="1">
    <source>
        <dbReference type="ARBA" id="ARBA00004752"/>
    </source>
</evidence>
<feature type="active site" description="Proton donor/acceptor" evidence="6">
    <location>
        <position position="62"/>
    </location>
</feature>
<gene>
    <name evidence="8" type="ORF">A3H55_03755</name>
</gene>
<feature type="domain" description="L,D-TPase catalytic" evidence="7">
    <location>
        <begin position="1"/>
        <end position="110"/>
    </location>
</feature>
<sequence length="111" mass="12495">MRLYENEIIIKETLISTGKPGMATPVGEFKIENKTKRAWSRMAGLWMPYFMLIEPKKGIGIHELPEWPNGYKEGADHLGTPVSHGCIRLGVGPAEEIYNWVEAGMPVKIQN</sequence>
<dbReference type="InterPro" id="IPR005490">
    <property type="entry name" value="LD_TPept_cat_dom"/>
</dbReference>
<reference evidence="8 9" key="1">
    <citation type="journal article" date="2016" name="Nat. Commun.">
        <title>Thousands of microbial genomes shed light on interconnected biogeochemical processes in an aquifer system.</title>
        <authorList>
            <person name="Anantharaman K."/>
            <person name="Brown C.T."/>
            <person name="Hug L.A."/>
            <person name="Sharon I."/>
            <person name="Castelle C.J."/>
            <person name="Probst A.J."/>
            <person name="Thomas B.C."/>
            <person name="Singh A."/>
            <person name="Wilkins M.J."/>
            <person name="Karaoz U."/>
            <person name="Brodie E.L."/>
            <person name="Williams K.H."/>
            <person name="Hubbard S.S."/>
            <person name="Banfield J.F."/>
        </authorList>
    </citation>
    <scope>NUCLEOTIDE SEQUENCE [LARGE SCALE GENOMIC DNA]</scope>
</reference>
<keyword evidence="5 6" id="KW-0961">Cell wall biogenesis/degradation</keyword>
<dbReference type="PANTHER" id="PTHR30582:SF2">
    <property type="entry name" value="L,D-TRANSPEPTIDASE YCIB-RELATED"/>
    <property type="match status" value="1"/>
</dbReference>
<dbReference type="PANTHER" id="PTHR30582">
    <property type="entry name" value="L,D-TRANSPEPTIDASE"/>
    <property type="match status" value="1"/>
</dbReference>
<dbReference type="GO" id="GO:0071555">
    <property type="term" value="P:cell wall organization"/>
    <property type="evidence" value="ECO:0007669"/>
    <property type="project" value="UniProtKB-UniRule"/>
</dbReference>
<dbReference type="AlphaFoldDB" id="A0A1F6FV48"/>
<dbReference type="GO" id="GO:0071972">
    <property type="term" value="F:peptidoglycan L,D-transpeptidase activity"/>
    <property type="evidence" value="ECO:0007669"/>
    <property type="project" value="TreeGrafter"/>
</dbReference>
<dbReference type="CDD" id="cd16913">
    <property type="entry name" value="YkuD_like"/>
    <property type="match status" value="1"/>
</dbReference>
<protein>
    <recommendedName>
        <fullName evidence="7">L,D-TPase catalytic domain-containing protein</fullName>
    </recommendedName>
</protein>
<dbReference type="Proteomes" id="UP000177998">
    <property type="component" value="Unassembled WGS sequence"/>
</dbReference>
<evidence type="ECO:0000256" key="3">
    <source>
        <dbReference type="ARBA" id="ARBA00022960"/>
    </source>
</evidence>
<dbReference type="InterPro" id="IPR038063">
    <property type="entry name" value="Transpep_catalytic_dom"/>
</dbReference>
<keyword evidence="3 6" id="KW-0133">Cell shape</keyword>
<dbReference type="GO" id="GO:0005576">
    <property type="term" value="C:extracellular region"/>
    <property type="evidence" value="ECO:0007669"/>
    <property type="project" value="TreeGrafter"/>
</dbReference>
<dbReference type="EMBL" id="MFMZ01000061">
    <property type="protein sequence ID" value="OGG89717.1"/>
    <property type="molecule type" value="Genomic_DNA"/>
</dbReference>
<accession>A0A1F6FV48</accession>
<evidence type="ECO:0000256" key="5">
    <source>
        <dbReference type="ARBA" id="ARBA00023316"/>
    </source>
</evidence>
<proteinExistence type="predicted"/>
<comment type="caution">
    <text evidence="8">The sequence shown here is derived from an EMBL/GenBank/DDBJ whole genome shotgun (WGS) entry which is preliminary data.</text>
</comment>